<keyword evidence="11" id="KW-1185">Reference proteome</keyword>
<evidence type="ECO:0000256" key="6">
    <source>
        <dbReference type="ARBA" id="ARBA00023136"/>
    </source>
</evidence>
<evidence type="ECO:0000256" key="1">
    <source>
        <dbReference type="ARBA" id="ARBA00004651"/>
    </source>
</evidence>
<comment type="similarity">
    <text evidence="7">Belongs to the binding-protein-dependent transport system permease family.</text>
</comment>
<evidence type="ECO:0000313" key="11">
    <source>
        <dbReference type="Proteomes" id="UP000552883"/>
    </source>
</evidence>
<accession>A0A840XEL1</accession>
<dbReference type="EMBL" id="JACHBS010000001">
    <property type="protein sequence ID" value="MBB5616766.1"/>
    <property type="molecule type" value="Genomic_DNA"/>
</dbReference>
<evidence type="ECO:0000256" key="3">
    <source>
        <dbReference type="ARBA" id="ARBA00022475"/>
    </source>
</evidence>
<dbReference type="PANTHER" id="PTHR43744">
    <property type="entry name" value="ABC TRANSPORTER PERMEASE PROTEIN MG189-RELATED-RELATED"/>
    <property type="match status" value="1"/>
</dbReference>
<keyword evidence="3" id="KW-1003">Cell membrane</keyword>
<evidence type="ECO:0000313" key="10">
    <source>
        <dbReference type="EMBL" id="MBB5616766.1"/>
    </source>
</evidence>
<dbReference type="PROSITE" id="PS50928">
    <property type="entry name" value="ABC_TM1"/>
    <property type="match status" value="1"/>
</dbReference>
<dbReference type="AlphaFoldDB" id="A0A840XEL1"/>
<reference evidence="10 11" key="1">
    <citation type="submission" date="2020-08" db="EMBL/GenBank/DDBJ databases">
        <title>Sequencing the genomes of 1000 actinobacteria strains.</title>
        <authorList>
            <person name="Klenk H.-P."/>
        </authorList>
    </citation>
    <scope>NUCLEOTIDE SEQUENCE [LARGE SCALE GENOMIC DNA]</scope>
    <source>
        <strain evidence="10 11">DSM 23889</strain>
    </source>
</reference>
<keyword evidence="4 7" id="KW-0812">Transmembrane</keyword>
<dbReference type="Proteomes" id="UP000552883">
    <property type="component" value="Unassembled WGS sequence"/>
</dbReference>
<keyword evidence="5 7" id="KW-1133">Transmembrane helix</keyword>
<evidence type="ECO:0000256" key="8">
    <source>
        <dbReference type="SAM" id="MobiDB-lite"/>
    </source>
</evidence>
<protein>
    <submittedName>
        <fullName evidence="10">Multiple sugar transport system permease protein</fullName>
    </submittedName>
</protein>
<feature type="transmembrane region" description="Helical" evidence="7">
    <location>
        <begin position="100"/>
        <end position="121"/>
    </location>
</feature>
<feature type="domain" description="ABC transmembrane type-1" evidence="9">
    <location>
        <begin position="96"/>
        <end position="288"/>
    </location>
</feature>
<dbReference type="RefSeq" id="WP_165878970.1">
    <property type="nucleotide sequence ID" value="NZ_BAAANZ010000001.1"/>
</dbReference>
<dbReference type="CDD" id="cd06261">
    <property type="entry name" value="TM_PBP2"/>
    <property type="match status" value="1"/>
</dbReference>
<feature type="transmembrane region" description="Helical" evidence="7">
    <location>
        <begin position="33"/>
        <end position="54"/>
    </location>
</feature>
<evidence type="ECO:0000256" key="2">
    <source>
        <dbReference type="ARBA" id="ARBA00022448"/>
    </source>
</evidence>
<keyword evidence="10" id="KW-0762">Sugar transport</keyword>
<feature type="transmembrane region" description="Helical" evidence="7">
    <location>
        <begin position="269"/>
        <end position="293"/>
    </location>
</feature>
<organism evidence="10 11">
    <name type="scientific">Microcella frigidaquae</name>
    <dbReference type="NCBI Taxonomy" id="424758"/>
    <lineage>
        <taxon>Bacteria</taxon>
        <taxon>Bacillati</taxon>
        <taxon>Actinomycetota</taxon>
        <taxon>Actinomycetes</taxon>
        <taxon>Micrococcales</taxon>
        <taxon>Microbacteriaceae</taxon>
        <taxon>Microcella</taxon>
    </lineage>
</organism>
<feature type="transmembrane region" description="Helical" evidence="7">
    <location>
        <begin position="133"/>
        <end position="158"/>
    </location>
</feature>
<keyword evidence="6 7" id="KW-0472">Membrane</keyword>
<feature type="region of interest" description="Disordered" evidence="8">
    <location>
        <begin position="1"/>
        <end position="22"/>
    </location>
</feature>
<evidence type="ECO:0000256" key="7">
    <source>
        <dbReference type="RuleBase" id="RU363032"/>
    </source>
</evidence>
<name>A0A840XEL1_9MICO</name>
<comment type="caution">
    <text evidence="10">The sequence shown here is derived from an EMBL/GenBank/DDBJ whole genome shotgun (WGS) entry which is preliminary data.</text>
</comment>
<dbReference type="SUPFAM" id="SSF161098">
    <property type="entry name" value="MetI-like"/>
    <property type="match status" value="1"/>
</dbReference>
<dbReference type="GO" id="GO:0005886">
    <property type="term" value="C:plasma membrane"/>
    <property type="evidence" value="ECO:0007669"/>
    <property type="project" value="UniProtKB-SubCell"/>
</dbReference>
<dbReference type="GO" id="GO:0055085">
    <property type="term" value="P:transmembrane transport"/>
    <property type="evidence" value="ECO:0007669"/>
    <property type="project" value="InterPro"/>
</dbReference>
<dbReference type="Gene3D" id="1.10.3720.10">
    <property type="entry name" value="MetI-like"/>
    <property type="match status" value="1"/>
</dbReference>
<feature type="transmembrane region" description="Helical" evidence="7">
    <location>
        <begin position="164"/>
        <end position="187"/>
    </location>
</feature>
<dbReference type="InterPro" id="IPR000515">
    <property type="entry name" value="MetI-like"/>
</dbReference>
<gene>
    <name evidence="10" type="ORF">BJ959_000262</name>
</gene>
<evidence type="ECO:0000259" key="9">
    <source>
        <dbReference type="PROSITE" id="PS50928"/>
    </source>
</evidence>
<dbReference type="InterPro" id="IPR035906">
    <property type="entry name" value="MetI-like_sf"/>
</dbReference>
<keyword evidence="2 7" id="KW-0813">Transport</keyword>
<evidence type="ECO:0000256" key="5">
    <source>
        <dbReference type="ARBA" id="ARBA00022989"/>
    </source>
</evidence>
<comment type="subcellular location">
    <subcellularLocation>
        <location evidence="1 7">Cell membrane</location>
        <topology evidence="1 7">Multi-pass membrane protein</topology>
    </subcellularLocation>
</comment>
<proteinExistence type="inferred from homology"/>
<dbReference type="PANTHER" id="PTHR43744:SF12">
    <property type="entry name" value="ABC TRANSPORTER PERMEASE PROTEIN MG189-RELATED"/>
    <property type="match status" value="1"/>
</dbReference>
<sequence length="303" mass="33174">MTVTTETRALRTQGARVKPSRDGGIRESAISRAVAMAVMIVATLYFLTPLWWLFVASTKTRQEFTTTNPLWFSDFALFDNIAALIQYRDGVFLQWLANSALYAGVGAALATLIAAMAGYAIAKYSFRGRETFFNVILGGILVPATALALPLFLLFSQAGATNTIWAVLLPSLVSPFGVYLSRIYAAASVPDEIIEAARIDGAGEVRTFFTVATRLMAPALVTIFLFQFVAIWNNFFLPLIMLRDEGLFPVTLGLYVWNTQVSQIPDIRALVVIGSLLSIIPLIVTFLALQRFWQSGLANGGLK</sequence>
<evidence type="ECO:0000256" key="4">
    <source>
        <dbReference type="ARBA" id="ARBA00022692"/>
    </source>
</evidence>
<dbReference type="Pfam" id="PF00528">
    <property type="entry name" value="BPD_transp_1"/>
    <property type="match status" value="1"/>
</dbReference>